<reference evidence="3" key="2">
    <citation type="submission" date="2014-03" db="EMBL/GenBank/DDBJ databases">
        <authorList>
            <person name="Genoscope - CEA"/>
        </authorList>
    </citation>
    <scope>NUCLEOTIDE SEQUENCE</scope>
</reference>
<keyword evidence="1" id="KW-1133">Transmembrane helix</keyword>
<dbReference type="EMBL" id="FR904653">
    <property type="protein sequence ID" value="CDQ69099.1"/>
    <property type="molecule type" value="Genomic_DNA"/>
</dbReference>
<dbReference type="Gene3D" id="2.60.40.10">
    <property type="entry name" value="Immunoglobulins"/>
    <property type="match status" value="1"/>
</dbReference>
<keyword evidence="1" id="KW-0472">Membrane</keyword>
<dbReference type="InterPro" id="IPR036179">
    <property type="entry name" value="Ig-like_dom_sf"/>
</dbReference>
<dbReference type="SUPFAM" id="SSF48726">
    <property type="entry name" value="Immunoglobulin"/>
    <property type="match status" value="1"/>
</dbReference>
<proteinExistence type="predicted"/>
<keyword evidence="1" id="KW-0812">Transmembrane</keyword>
<feature type="domain" description="Immunoglobulin V-set" evidence="2">
    <location>
        <begin position="4"/>
        <end position="71"/>
    </location>
</feature>
<dbReference type="Pfam" id="PF07686">
    <property type="entry name" value="V-set"/>
    <property type="match status" value="1"/>
</dbReference>
<dbReference type="InterPro" id="IPR013783">
    <property type="entry name" value="Ig-like_fold"/>
</dbReference>
<reference evidence="3" key="1">
    <citation type="journal article" date="2014" name="Nat. Commun.">
        <title>The rainbow trout genome provides novel insights into evolution after whole-genome duplication in vertebrates.</title>
        <authorList>
            <person name="Berthelot C."/>
            <person name="Brunet F."/>
            <person name="Chalopin D."/>
            <person name="Juanchich A."/>
            <person name="Bernard M."/>
            <person name="Noel B."/>
            <person name="Bento P."/>
            <person name="Da Silva C."/>
            <person name="Labadie K."/>
            <person name="Alberti A."/>
            <person name="Aury J.M."/>
            <person name="Louis A."/>
            <person name="Dehais P."/>
            <person name="Bardou P."/>
            <person name="Montfort J."/>
            <person name="Klopp C."/>
            <person name="Cabau C."/>
            <person name="Gaspin C."/>
            <person name="Thorgaard G.H."/>
            <person name="Boussaha M."/>
            <person name="Quillet E."/>
            <person name="Guyomard R."/>
            <person name="Galiana D."/>
            <person name="Bobe J."/>
            <person name="Volff J.N."/>
            <person name="Genet C."/>
            <person name="Wincker P."/>
            <person name="Jaillon O."/>
            <person name="Roest Crollius H."/>
            <person name="Guiguen Y."/>
        </authorList>
    </citation>
    <scope>NUCLEOTIDE SEQUENCE [LARGE SCALE GENOMIC DNA]</scope>
</reference>
<feature type="transmembrane region" description="Helical" evidence="1">
    <location>
        <begin position="95"/>
        <end position="118"/>
    </location>
</feature>
<dbReference type="AlphaFoldDB" id="A0A060WVL1"/>
<evidence type="ECO:0000313" key="3">
    <source>
        <dbReference type="EMBL" id="CDQ69099.1"/>
    </source>
</evidence>
<evidence type="ECO:0000256" key="1">
    <source>
        <dbReference type="SAM" id="Phobius"/>
    </source>
</evidence>
<accession>A0A060WVL1</accession>
<evidence type="ECO:0000313" key="4">
    <source>
        <dbReference type="Proteomes" id="UP000193380"/>
    </source>
</evidence>
<protein>
    <recommendedName>
        <fullName evidence="2">Immunoglobulin V-set domain-containing protein</fullName>
    </recommendedName>
</protein>
<dbReference type="Proteomes" id="UP000193380">
    <property type="component" value="Unassembled WGS sequence"/>
</dbReference>
<organism evidence="3 4">
    <name type="scientific">Oncorhynchus mykiss</name>
    <name type="common">Rainbow trout</name>
    <name type="synonym">Salmo gairdneri</name>
    <dbReference type="NCBI Taxonomy" id="8022"/>
    <lineage>
        <taxon>Eukaryota</taxon>
        <taxon>Metazoa</taxon>
        <taxon>Chordata</taxon>
        <taxon>Craniata</taxon>
        <taxon>Vertebrata</taxon>
        <taxon>Euteleostomi</taxon>
        <taxon>Actinopterygii</taxon>
        <taxon>Neopterygii</taxon>
        <taxon>Teleostei</taxon>
        <taxon>Protacanthopterygii</taxon>
        <taxon>Salmoniformes</taxon>
        <taxon>Salmonidae</taxon>
        <taxon>Salmoninae</taxon>
        <taxon>Oncorhynchus</taxon>
    </lineage>
</organism>
<dbReference type="InterPro" id="IPR013106">
    <property type="entry name" value="Ig_V-set"/>
</dbReference>
<dbReference type="PaxDb" id="8022-A0A060WVL1"/>
<sequence length="131" mass="14862">MDKARHCLIYHYHNQTVTVEPRVSLVGNISEGDFSILLLSVTVQRSGTYLCRLRSPHGYSDIHESHTQVTVVERSGQHRSFPGDLHKPGVNHPDWLLPLCCVLFSLFLVGGVTVGICVCRRRSPRQQNDKW</sequence>
<evidence type="ECO:0000259" key="2">
    <source>
        <dbReference type="Pfam" id="PF07686"/>
    </source>
</evidence>
<name>A0A060WVL1_ONCMY</name>
<gene>
    <name evidence="3" type="ORF">GSONMT00051382001</name>
</gene>